<feature type="region of interest" description="Disordered" evidence="1">
    <location>
        <begin position="1"/>
        <end position="36"/>
    </location>
</feature>
<dbReference type="Proteomes" id="UP000559256">
    <property type="component" value="Unassembled WGS sequence"/>
</dbReference>
<evidence type="ECO:0000256" key="1">
    <source>
        <dbReference type="SAM" id="MobiDB-lite"/>
    </source>
</evidence>
<protein>
    <submittedName>
        <fullName evidence="2">Uncharacterized protein</fullName>
    </submittedName>
</protein>
<feature type="region of interest" description="Disordered" evidence="1">
    <location>
        <begin position="74"/>
        <end position="117"/>
    </location>
</feature>
<comment type="caution">
    <text evidence="2">The sequence shown here is derived from an EMBL/GenBank/DDBJ whole genome shotgun (WGS) entry which is preliminary data.</text>
</comment>
<proteinExistence type="predicted"/>
<name>A0A8H5GIJ2_9AGAR</name>
<organism evidence="2 3">
    <name type="scientific">Tetrapyrgos nigripes</name>
    <dbReference type="NCBI Taxonomy" id="182062"/>
    <lineage>
        <taxon>Eukaryota</taxon>
        <taxon>Fungi</taxon>
        <taxon>Dikarya</taxon>
        <taxon>Basidiomycota</taxon>
        <taxon>Agaricomycotina</taxon>
        <taxon>Agaricomycetes</taxon>
        <taxon>Agaricomycetidae</taxon>
        <taxon>Agaricales</taxon>
        <taxon>Marasmiineae</taxon>
        <taxon>Marasmiaceae</taxon>
        <taxon>Tetrapyrgos</taxon>
    </lineage>
</organism>
<sequence>MHASSSSLLSPFELAPSPMISSTSRRPHCPQQDCPIQSRSEGFSSLPWVSLLDHTPQQLGLLDTADLSQLPLDRCEPTSSHIGPVRRRKTSFRRATPLRSAAGASSPHHRDRCPAPSIRLPFRDLTATAPSTPPRPRISRSRIIFHDLMPVFARDVHNTRSATDCPLSP</sequence>
<dbReference type="AlphaFoldDB" id="A0A8H5GIJ2"/>
<keyword evidence="3" id="KW-1185">Reference proteome</keyword>
<accession>A0A8H5GIJ2</accession>
<dbReference type="EMBL" id="JAACJM010000026">
    <property type="protein sequence ID" value="KAF5365716.1"/>
    <property type="molecule type" value="Genomic_DNA"/>
</dbReference>
<evidence type="ECO:0000313" key="3">
    <source>
        <dbReference type="Proteomes" id="UP000559256"/>
    </source>
</evidence>
<dbReference type="OrthoDB" id="3204463at2759"/>
<reference evidence="2 3" key="1">
    <citation type="journal article" date="2020" name="ISME J.">
        <title>Uncovering the hidden diversity of litter-decomposition mechanisms in mushroom-forming fungi.</title>
        <authorList>
            <person name="Floudas D."/>
            <person name="Bentzer J."/>
            <person name="Ahren D."/>
            <person name="Johansson T."/>
            <person name="Persson P."/>
            <person name="Tunlid A."/>
        </authorList>
    </citation>
    <scope>NUCLEOTIDE SEQUENCE [LARGE SCALE GENOMIC DNA]</scope>
    <source>
        <strain evidence="2 3">CBS 291.85</strain>
    </source>
</reference>
<gene>
    <name evidence="2" type="ORF">D9758_003258</name>
</gene>
<evidence type="ECO:0000313" key="2">
    <source>
        <dbReference type="EMBL" id="KAF5365716.1"/>
    </source>
</evidence>